<name>A0A8H4LFN6_9HYPO</name>
<comment type="caution">
    <text evidence="2">The sequence shown here is derived from an EMBL/GenBank/DDBJ whole genome shotgun (WGS) entry which is preliminary data.</text>
</comment>
<feature type="compositionally biased region" description="Acidic residues" evidence="1">
    <location>
        <begin position="303"/>
        <end position="313"/>
    </location>
</feature>
<dbReference type="OrthoDB" id="2142759at2759"/>
<protein>
    <recommendedName>
        <fullName evidence="4">HNH nuclease domain-containing protein</fullName>
    </recommendedName>
</protein>
<evidence type="ECO:0000313" key="2">
    <source>
        <dbReference type="EMBL" id="KAF4467142.1"/>
    </source>
</evidence>
<evidence type="ECO:0008006" key="4">
    <source>
        <dbReference type="Google" id="ProtNLM"/>
    </source>
</evidence>
<proteinExistence type="predicted"/>
<keyword evidence="3" id="KW-1185">Reference proteome</keyword>
<organism evidence="2 3">
    <name type="scientific">Fusarium albosuccineum</name>
    <dbReference type="NCBI Taxonomy" id="1237068"/>
    <lineage>
        <taxon>Eukaryota</taxon>
        <taxon>Fungi</taxon>
        <taxon>Dikarya</taxon>
        <taxon>Ascomycota</taxon>
        <taxon>Pezizomycotina</taxon>
        <taxon>Sordariomycetes</taxon>
        <taxon>Hypocreomycetidae</taxon>
        <taxon>Hypocreales</taxon>
        <taxon>Nectriaceae</taxon>
        <taxon>Fusarium</taxon>
        <taxon>Fusarium decemcellulare species complex</taxon>
    </lineage>
</organism>
<evidence type="ECO:0000313" key="3">
    <source>
        <dbReference type="Proteomes" id="UP000554235"/>
    </source>
</evidence>
<dbReference type="AlphaFoldDB" id="A0A8H4LFN6"/>
<feature type="compositionally biased region" description="Acidic residues" evidence="1">
    <location>
        <begin position="283"/>
        <end position="292"/>
    </location>
</feature>
<dbReference type="EMBL" id="JAADYS010000778">
    <property type="protein sequence ID" value="KAF4467142.1"/>
    <property type="molecule type" value="Genomic_DNA"/>
</dbReference>
<reference evidence="2 3" key="1">
    <citation type="submission" date="2020-01" db="EMBL/GenBank/DDBJ databases">
        <title>Identification and distribution of gene clusters putatively required for synthesis of sphingolipid metabolism inhibitors in phylogenetically diverse species of the filamentous fungus Fusarium.</title>
        <authorList>
            <person name="Kim H.-S."/>
            <person name="Busman M."/>
            <person name="Brown D.W."/>
            <person name="Divon H."/>
            <person name="Uhlig S."/>
            <person name="Proctor R.H."/>
        </authorList>
    </citation>
    <scope>NUCLEOTIDE SEQUENCE [LARGE SCALE GENOMIC DNA]</scope>
    <source>
        <strain evidence="2 3">NRRL 20459</strain>
    </source>
</reference>
<gene>
    <name evidence="2" type="ORF">FALBO_5982</name>
</gene>
<feature type="region of interest" description="Disordered" evidence="1">
    <location>
        <begin position="271"/>
        <end position="325"/>
    </location>
</feature>
<accession>A0A8H4LFN6</accession>
<dbReference type="Proteomes" id="UP000554235">
    <property type="component" value="Unassembled WGS sequence"/>
</dbReference>
<sequence length="325" mass="36712">MSAIQPPFPPVGSLPSTGTKPRHILFQHPAYPDSASEMLALTATEGDGQDGVDYQMALISCCIITGNTWRDGWLARKDSKDTFTRVDRPEDGILREPVYYFRLGQHPPDYKYPVLPSFDHWSFPHDNIPMTWSSLEIPPDELTAGLDIPEATLSRDESCRVTAHTVDVDVAYIIPQTVSQWFKHNKMTRPVGSTEPIDLCHNRVTQPLVGIAAEFLFARFVWTLFDSGVFRFFRGMSEFSVLLLDTETGQHTTSMMRGYQVERVATLFPPERSGKYRAGDSWSSDDDSDNEMDSSQSQGSGIDDGDQAWEEDSEPRGRRRTRSYD</sequence>
<evidence type="ECO:0000256" key="1">
    <source>
        <dbReference type="SAM" id="MobiDB-lite"/>
    </source>
</evidence>